<dbReference type="Proteomes" id="UP000298061">
    <property type="component" value="Unassembled WGS sequence"/>
</dbReference>
<comment type="caution">
    <text evidence="1">The sequence shown here is derived from an EMBL/GenBank/DDBJ whole genome shotgun (WGS) entry which is preliminary data.</text>
</comment>
<dbReference type="AlphaFoldDB" id="A0A4Y9ZIM1"/>
<reference evidence="1 2" key="1">
    <citation type="submission" date="2019-02" db="EMBL/GenBank/DDBJ databases">
        <title>Genome sequencing of the rare red list fungi Hericium alpestre (H. flagellum).</title>
        <authorList>
            <person name="Buettner E."/>
            <person name="Kellner H."/>
        </authorList>
    </citation>
    <scope>NUCLEOTIDE SEQUENCE [LARGE SCALE GENOMIC DNA]</scope>
    <source>
        <strain evidence="1 2">DSM 108284</strain>
    </source>
</reference>
<evidence type="ECO:0000313" key="2">
    <source>
        <dbReference type="Proteomes" id="UP000298061"/>
    </source>
</evidence>
<dbReference type="Gene3D" id="3.40.50.1460">
    <property type="match status" value="1"/>
</dbReference>
<proteinExistence type="predicted"/>
<protein>
    <submittedName>
        <fullName evidence="1">Uncharacterized protein</fullName>
    </submittedName>
</protein>
<evidence type="ECO:0000313" key="1">
    <source>
        <dbReference type="EMBL" id="TFY73877.1"/>
    </source>
</evidence>
<dbReference type="OrthoDB" id="10255174at2759"/>
<sequence>FPPKSGTPAGTIDAICPADRGLKNSKKSCPKTLDISDRELNFIFSEVRDAKAAKVTLIMDCSFARASDVGGPKSAAVTTGTSGTRSAPPLQGAIKDMLLAADNDRRRRIKTLQACAESWKADLSHIVMAACSSGEQARERMFEDDKTTMGVFTRTLVSALTLHRNEMLSYERLRELVSPLEGQTPVVTGTRSSAAVWTQADIPDREMQVDVITR</sequence>
<feature type="non-terminal residue" evidence="1">
    <location>
        <position position="1"/>
    </location>
</feature>
<dbReference type="EMBL" id="SFCI01002461">
    <property type="protein sequence ID" value="TFY73877.1"/>
    <property type="molecule type" value="Genomic_DNA"/>
</dbReference>
<organism evidence="1 2">
    <name type="scientific">Hericium alpestre</name>
    <dbReference type="NCBI Taxonomy" id="135208"/>
    <lineage>
        <taxon>Eukaryota</taxon>
        <taxon>Fungi</taxon>
        <taxon>Dikarya</taxon>
        <taxon>Basidiomycota</taxon>
        <taxon>Agaricomycotina</taxon>
        <taxon>Agaricomycetes</taxon>
        <taxon>Russulales</taxon>
        <taxon>Hericiaceae</taxon>
        <taxon>Hericium</taxon>
    </lineage>
</organism>
<gene>
    <name evidence="1" type="ORF">EWM64_g10135</name>
</gene>
<keyword evidence="2" id="KW-1185">Reference proteome</keyword>
<name>A0A4Y9ZIM1_9AGAM</name>
<accession>A0A4Y9ZIM1</accession>